<sequence length="494" mass="57240">MLNHLKNETNVAYTENGARAFATTKSAVLDFFAQGGALRYRDETEIISLFTKAFGENPLLAMKALFYFRDVRGGQGERNTFRTIVKYLANHHAQTMEKNIHLISFFGRWDDVYHLFGTQLESRAGELIKEQFKNDMNSETQSLLGKWLKSENASSYETKKLARKTREILGLTPKQYRKSLSSLRKKINIVESAMTERRWGEIEYDKLPSQAGLKYRQAFFRNDEERYRDFLSAVAKGEKKINVKDLFPYEIVRKIPSYDEVIHDRKYNIVFGHAENEEVLNTMWDNLPDYVNGAHENAISVIDTSGSMEGLPIEIALSIGIYHAERNNGLFKNHFISFSQKPQLIEMQGATFCEKVRNMSRTYWDSNTNIEAVFELILDTAIKHRVSDDEMVKKVYIVSDMEFDSATNMRKNNQLFRELRARFEEKNVPFPTLVFWNVNGRNAQFPMTMDDNGVQFVSGASPTIFTNLIRGNFMNPYDLMLDVLNDERYEQVTA</sequence>
<comment type="caution">
    <text evidence="3">The sequence shown here is derived from an EMBL/GenBank/DDBJ whole genome shotgun (WGS) entry which is preliminary data.</text>
</comment>
<dbReference type="InterPro" id="IPR036465">
    <property type="entry name" value="vWFA_dom_sf"/>
</dbReference>
<feature type="domain" description="DUF7788" evidence="2">
    <location>
        <begin position="297"/>
        <end position="470"/>
    </location>
</feature>
<dbReference type="PIRSF" id="PIRSF015417">
    <property type="entry name" value="T31B5_30_vWA"/>
    <property type="match status" value="1"/>
</dbReference>
<dbReference type="RefSeq" id="WP_098006492.1">
    <property type="nucleotide sequence ID" value="NZ_NVMX01000096.1"/>
</dbReference>
<feature type="domain" description="DUF2828" evidence="1">
    <location>
        <begin position="14"/>
        <end position="124"/>
    </location>
</feature>
<proteinExistence type="predicted"/>
<protein>
    <recommendedName>
        <fullName evidence="5">DUF2828 domain-containing protein</fullName>
    </recommendedName>
</protein>
<dbReference type="SUPFAM" id="SSF53300">
    <property type="entry name" value="vWA-like"/>
    <property type="match status" value="1"/>
</dbReference>
<dbReference type="PANTHER" id="PTHR31373">
    <property type="entry name" value="OS06G0652100 PROTEIN"/>
    <property type="match status" value="1"/>
</dbReference>
<evidence type="ECO:0008006" key="5">
    <source>
        <dbReference type="Google" id="ProtNLM"/>
    </source>
</evidence>
<evidence type="ECO:0000259" key="1">
    <source>
        <dbReference type="Pfam" id="PF11443"/>
    </source>
</evidence>
<dbReference type="InterPro" id="IPR011205">
    <property type="entry name" value="UCP015417_vWA"/>
</dbReference>
<dbReference type="InterPro" id="IPR056690">
    <property type="entry name" value="DUF7788"/>
</dbReference>
<dbReference type="PANTHER" id="PTHR31373:SF27">
    <property type="entry name" value="TROVE DOMAIN-CONTAINING PROTEIN"/>
    <property type="match status" value="1"/>
</dbReference>
<feature type="domain" description="DUF2828" evidence="1">
    <location>
        <begin position="160"/>
        <end position="287"/>
    </location>
</feature>
<dbReference type="AlphaFoldDB" id="A0A9X6XVI6"/>
<dbReference type="Pfam" id="PF11443">
    <property type="entry name" value="DUF2828"/>
    <property type="match status" value="2"/>
</dbReference>
<evidence type="ECO:0000313" key="4">
    <source>
        <dbReference type="Proteomes" id="UP000219922"/>
    </source>
</evidence>
<accession>A0A9X6XVI6</accession>
<name>A0A9X6XVI6_BACCE</name>
<dbReference type="EMBL" id="NVMX01000096">
    <property type="protein sequence ID" value="PDZ94880.1"/>
    <property type="molecule type" value="Genomic_DNA"/>
</dbReference>
<reference evidence="3 4" key="1">
    <citation type="submission" date="2017-09" db="EMBL/GenBank/DDBJ databases">
        <title>Large-scale bioinformatics analysis of Bacillus genomes uncovers conserved roles of natural products in bacterial physiology.</title>
        <authorList>
            <consortium name="Agbiome Team Llc"/>
            <person name="Bleich R.M."/>
            <person name="Grubbs K.J."/>
            <person name="Santa Maria K.C."/>
            <person name="Allen S.E."/>
            <person name="Farag S."/>
            <person name="Shank E.A."/>
            <person name="Bowers A."/>
        </authorList>
    </citation>
    <scope>NUCLEOTIDE SEQUENCE [LARGE SCALE GENOMIC DNA]</scope>
    <source>
        <strain evidence="3 4">AFS092789</strain>
    </source>
</reference>
<evidence type="ECO:0000313" key="3">
    <source>
        <dbReference type="EMBL" id="PDZ94880.1"/>
    </source>
</evidence>
<dbReference type="InterPro" id="IPR058580">
    <property type="entry name" value="DUF2828"/>
</dbReference>
<gene>
    <name evidence="3" type="ORF">CON36_31435</name>
</gene>
<dbReference type="Pfam" id="PF25043">
    <property type="entry name" value="DUF7788"/>
    <property type="match status" value="1"/>
</dbReference>
<organism evidence="3 4">
    <name type="scientific">Bacillus cereus</name>
    <dbReference type="NCBI Taxonomy" id="1396"/>
    <lineage>
        <taxon>Bacteria</taxon>
        <taxon>Bacillati</taxon>
        <taxon>Bacillota</taxon>
        <taxon>Bacilli</taxon>
        <taxon>Bacillales</taxon>
        <taxon>Bacillaceae</taxon>
        <taxon>Bacillus</taxon>
        <taxon>Bacillus cereus group</taxon>
    </lineage>
</organism>
<evidence type="ECO:0000259" key="2">
    <source>
        <dbReference type="Pfam" id="PF25043"/>
    </source>
</evidence>
<dbReference type="Proteomes" id="UP000219922">
    <property type="component" value="Unassembled WGS sequence"/>
</dbReference>